<sequence length="387" mass="43317">MPSSPSFTKKSGPFRANGWQDRGASRSGSLKLRQVFIFLVVGLLILAVIVFKSDVSSVVSHRSSRHSQQNAGCINVEDTLRAKFFKPGEKYPGWTGGAKDVSEQALAGRKIGQDLLSLDEGNSLSRPKVLGFVGIQTGFGSSDRRKALRETWFPSDPEGLFRLEQATGLAFRFIIGKTADSQKMAELDEEIEKYNDFLLIDFEEEYLNLPKKTLAFFKAAYLLFDADFYVKADDDIYLRPDRLATLLAKDRSSPRTYLGCMKKGPVITDPKLKWYEPQGHMLGSEYFYHAYGPIYALSAEVVASLAIAKNDSFRFFINEDVTVGAWMLAMDVNHEDNRDLCDPKCSATSIAVWDIPKCSGLCKPAEKLRELHKIDKCFKSPTLPADE</sequence>
<name>A0A9D4UGB3_ADICA</name>
<evidence type="ECO:0000256" key="4">
    <source>
        <dbReference type="ARBA" id="ARBA00008661"/>
    </source>
</evidence>
<dbReference type="PANTHER" id="PTHR11214:SF85">
    <property type="entry name" value="BETA-1,3-GALACTOSYLTRANSFERASE 12-RELATED"/>
    <property type="match status" value="1"/>
</dbReference>
<evidence type="ECO:0000256" key="5">
    <source>
        <dbReference type="ARBA" id="ARBA00022676"/>
    </source>
</evidence>
<dbReference type="FunFam" id="3.90.550.50:FF:000012">
    <property type="entry name" value="Hexosyltransferase"/>
    <property type="match status" value="1"/>
</dbReference>
<keyword evidence="11 15" id="KW-0472">Membrane</keyword>
<keyword evidence="12" id="KW-0325">Glycoprotein</keyword>
<comment type="caution">
    <text evidence="17">The sequence shown here is derived from an EMBL/GenBank/DDBJ whole genome shotgun (WGS) entry which is preliminary data.</text>
</comment>
<evidence type="ECO:0000256" key="12">
    <source>
        <dbReference type="ARBA" id="ARBA00023180"/>
    </source>
</evidence>
<dbReference type="EMBL" id="JABFUD020000017">
    <property type="protein sequence ID" value="KAI5067805.1"/>
    <property type="molecule type" value="Genomic_DNA"/>
</dbReference>
<proteinExistence type="inferred from homology"/>
<dbReference type="AlphaFoldDB" id="A0A9D4UGB3"/>
<keyword evidence="7 15" id="KW-0812">Transmembrane</keyword>
<evidence type="ECO:0000256" key="16">
    <source>
        <dbReference type="SAM" id="MobiDB-lite"/>
    </source>
</evidence>
<dbReference type="GO" id="GO:0000139">
    <property type="term" value="C:Golgi membrane"/>
    <property type="evidence" value="ECO:0007669"/>
    <property type="project" value="UniProtKB-SubCell"/>
</dbReference>
<evidence type="ECO:0000256" key="8">
    <source>
        <dbReference type="ARBA" id="ARBA00022968"/>
    </source>
</evidence>
<dbReference type="EC" id="2.4.1.-" evidence="15"/>
<evidence type="ECO:0000256" key="6">
    <source>
        <dbReference type="ARBA" id="ARBA00022679"/>
    </source>
</evidence>
<evidence type="ECO:0000313" key="18">
    <source>
        <dbReference type="EMBL" id="KAI5067805.1"/>
    </source>
</evidence>
<evidence type="ECO:0000313" key="17">
    <source>
        <dbReference type="EMBL" id="KAI5067408.1"/>
    </source>
</evidence>
<keyword evidence="6" id="KW-0808">Transferase</keyword>
<keyword evidence="8 15" id="KW-0735">Signal-anchor</keyword>
<evidence type="ECO:0000256" key="11">
    <source>
        <dbReference type="ARBA" id="ARBA00023136"/>
    </source>
</evidence>
<protein>
    <recommendedName>
        <fullName evidence="15">Hexosyltransferase</fullName>
        <ecNumber evidence="15">2.4.1.-</ecNumber>
    </recommendedName>
</protein>
<keyword evidence="10 15" id="KW-0333">Golgi apparatus</keyword>
<comment type="subcellular location">
    <subcellularLocation>
        <location evidence="2 15">Golgi apparatus membrane</location>
        <topology evidence="2 15">Single-pass type II membrane protein</topology>
    </subcellularLocation>
</comment>
<dbReference type="InterPro" id="IPR002659">
    <property type="entry name" value="Glyco_trans_31"/>
</dbReference>
<dbReference type="GO" id="GO:0008378">
    <property type="term" value="F:galactosyltransferase activity"/>
    <property type="evidence" value="ECO:0007669"/>
    <property type="project" value="TreeGrafter"/>
</dbReference>
<evidence type="ECO:0000256" key="10">
    <source>
        <dbReference type="ARBA" id="ARBA00023034"/>
    </source>
</evidence>
<evidence type="ECO:0000313" key="19">
    <source>
        <dbReference type="Proteomes" id="UP000886520"/>
    </source>
</evidence>
<keyword evidence="5 15" id="KW-0328">Glycosyltransferase</keyword>
<feature type="transmembrane region" description="Helical" evidence="15">
    <location>
        <begin position="32"/>
        <end position="51"/>
    </location>
</feature>
<comment type="function">
    <text evidence="14">Beta-1,3-galactosyltransferase that transfers galactose from UDP-galactose to substrates with a terminal glycosyl residue.</text>
</comment>
<evidence type="ECO:0000256" key="15">
    <source>
        <dbReference type="RuleBase" id="RU363063"/>
    </source>
</evidence>
<accession>A0A9D4UGB3</accession>
<dbReference type="PANTHER" id="PTHR11214">
    <property type="entry name" value="BETA-1,3-N-ACETYLGLUCOSAMINYLTRANSFERASE"/>
    <property type="match status" value="1"/>
</dbReference>
<dbReference type="Gene3D" id="3.90.550.50">
    <property type="match status" value="1"/>
</dbReference>
<comment type="cofactor">
    <cofactor evidence="1 15">
        <name>Mn(2+)</name>
        <dbReference type="ChEBI" id="CHEBI:29035"/>
    </cofactor>
</comment>
<reference evidence="17" key="1">
    <citation type="submission" date="2021-01" db="EMBL/GenBank/DDBJ databases">
        <title>Adiantum capillus-veneris genome.</title>
        <authorList>
            <person name="Fang Y."/>
            <person name="Liao Q."/>
        </authorList>
    </citation>
    <scope>NUCLEOTIDE SEQUENCE</scope>
    <source>
        <strain evidence="17">H3</strain>
        <tissue evidence="17">Leaf</tissue>
    </source>
</reference>
<keyword evidence="19" id="KW-1185">Reference proteome</keyword>
<dbReference type="Proteomes" id="UP000886520">
    <property type="component" value="Chromosome 17"/>
</dbReference>
<evidence type="ECO:0000256" key="2">
    <source>
        <dbReference type="ARBA" id="ARBA00004323"/>
    </source>
</evidence>
<feature type="region of interest" description="Disordered" evidence="16">
    <location>
        <begin position="1"/>
        <end position="25"/>
    </location>
</feature>
<dbReference type="Pfam" id="PF01762">
    <property type="entry name" value="Galactosyl_T"/>
    <property type="match status" value="1"/>
</dbReference>
<evidence type="ECO:0000256" key="3">
    <source>
        <dbReference type="ARBA" id="ARBA00004922"/>
    </source>
</evidence>
<dbReference type="EMBL" id="JABFUD020000017">
    <property type="protein sequence ID" value="KAI5067408.1"/>
    <property type="molecule type" value="Genomic_DNA"/>
</dbReference>
<evidence type="ECO:0000256" key="13">
    <source>
        <dbReference type="ARBA" id="ARBA00023211"/>
    </source>
</evidence>
<dbReference type="OrthoDB" id="414175at2759"/>
<keyword evidence="9 15" id="KW-1133">Transmembrane helix</keyword>
<organism evidence="17 19">
    <name type="scientific">Adiantum capillus-veneris</name>
    <name type="common">Maidenhair fern</name>
    <dbReference type="NCBI Taxonomy" id="13818"/>
    <lineage>
        <taxon>Eukaryota</taxon>
        <taxon>Viridiplantae</taxon>
        <taxon>Streptophyta</taxon>
        <taxon>Embryophyta</taxon>
        <taxon>Tracheophyta</taxon>
        <taxon>Polypodiopsida</taxon>
        <taxon>Polypodiidae</taxon>
        <taxon>Polypodiales</taxon>
        <taxon>Pteridineae</taxon>
        <taxon>Pteridaceae</taxon>
        <taxon>Vittarioideae</taxon>
        <taxon>Adiantum</taxon>
    </lineage>
</organism>
<comment type="pathway">
    <text evidence="3">Protein modification; protein glycosylation.</text>
</comment>
<gene>
    <name evidence="17" type="ORF">GOP47_0017936</name>
    <name evidence="18" type="ORF">GOP47_0018333</name>
</gene>
<keyword evidence="13 15" id="KW-0464">Manganese</keyword>
<comment type="similarity">
    <text evidence="4 15">Belongs to the glycosyltransferase 31 family.</text>
</comment>
<evidence type="ECO:0000256" key="14">
    <source>
        <dbReference type="ARBA" id="ARBA00055406"/>
    </source>
</evidence>
<evidence type="ECO:0000256" key="1">
    <source>
        <dbReference type="ARBA" id="ARBA00001936"/>
    </source>
</evidence>
<evidence type="ECO:0000256" key="9">
    <source>
        <dbReference type="ARBA" id="ARBA00022989"/>
    </source>
</evidence>
<evidence type="ECO:0000256" key="7">
    <source>
        <dbReference type="ARBA" id="ARBA00022692"/>
    </source>
</evidence>